<dbReference type="Pfam" id="PF10396">
    <property type="entry name" value="TrmE_N"/>
    <property type="match status" value="1"/>
</dbReference>
<dbReference type="GO" id="GO:0002098">
    <property type="term" value="P:tRNA wobble uridine modification"/>
    <property type="evidence" value="ECO:0007669"/>
    <property type="project" value="TreeGrafter"/>
</dbReference>
<protein>
    <recommendedName>
        <fullName evidence="7">tRNA modification GTPase MnmE</fullName>
        <ecNumber evidence="7">3.6.-.-</ecNumber>
    </recommendedName>
</protein>
<dbReference type="InterPro" id="IPR006073">
    <property type="entry name" value="GTP-bd"/>
</dbReference>
<comment type="subcellular location">
    <subcellularLocation>
        <location evidence="7">Cytoplasm</location>
    </subcellularLocation>
</comment>
<dbReference type="InterPro" id="IPR031168">
    <property type="entry name" value="G_TrmE"/>
</dbReference>
<feature type="binding site" evidence="7">
    <location>
        <position position="425"/>
    </location>
    <ligand>
        <name>(6S)-5-formyl-5,6,7,8-tetrahydrofolate</name>
        <dbReference type="ChEBI" id="CHEBI:57457"/>
    </ligand>
</feature>
<keyword evidence="6 7" id="KW-0342">GTP-binding</keyword>
<keyword evidence="7" id="KW-0479">Metal-binding</keyword>
<comment type="similarity">
    <text evidence="1 7">Belongs to the TRAFAC class TrmE-Era-EngA-EngB-Septin-like GTPase superfamily. TrmE GTPase family.</text>
</comment>
<dbReference type="Pfam" id="PF12631">
    <property type="entry name" value="MnmE_helical"/>
    <property type="match status" value="1"/>
</dbReference>
<dbReference type="SUPFAM" id="SSF52540">
    <property type="entry name" value="P-loop containing nucleoside triphosphate hydrolases"/>
    <property type="match status" value="1"/>
</dbReference>
<feature type="binding site" evidence="7">
    <location>
        <position position="248"/>
    </location>
    <ligand>
        <name>Mg(2+)</name>
        <dbReference type="ChEBI" id="CHEBI:18420"/>
    </ligand>
</feature>
<evidence type="ECO:0000313" key="9">
    <source>
        <dbReference type="EMBL" id="PCD04501.1"/>
    </source>
</evidence>
<feature type="binding site" evidence="7">
    <location>
        <position position="21"/>
    </location>
    <ligand>
        <name>(6S)-5-formyl-5,6,7,8-tetrahydrofolate</name>
        <dbReference type="ChEBI" id="CHEBI:57457"/>
    </ligand>
</feature>
<dbReference type="AlphaFoldDB" id="A0A2A4B7R1"/>
<dbReference type="OrthoDB" id="9805918at2"/>
<dbReference type="Gene3D" id="3.30.1360.120">
    <property type="entry name" value="Probable tRNA modification gtpase trme, domain 1"/>
    <property type="match status" value="1"/>
</dbReference>
<dbReference type="GO" id="GO:0005525">
    <property type="term" value="F:GTP binding"/>
    <property type="evidence" value="ECO:0007669"/>
    <property type="project" value="UniProtKB-UniRule"/>
</dbReference>
<evidence type="ECO:0000256" key="5">
    <source>
        <dbReference type="ARBA" id="ARBA00022958"/>
    </source>
</evidence>
<dbReference type="HAMAP" id="MF_00379">
    <property type="entry name" value="GTPase_MnmE"/>
    <property type="match status" value="1"/>
</dbReference>
<dbReference type="Pfam" id="PF01926">
    <property type="entry name" value="MMR_HSR1"/>
    <property type="match status" value="1"/>
</dbReference>
<feature type="binding site" evidence="7">
    <location>
        <position position="117"/>
    </location>
    <ligand>
        <name>(6S)-5-formyl-5,6,7,8-tetrahydrofolate</name>
        <dbReference type="ChEBI" id="CHEBI:57457"/>
    </ligand>
</feature>
<dbReference type="GO" id="GO:0003924">
    <property type="term" value="F:GTPase activity"/>
    <property type="evidence" value="ECO:0007669"/>
    <property type="project" value="UniProtKB-UniRule"/>
</dbReference>
<feature type="binding site" evidence="7">
    <location>
        <position position="223"/>
    </location>
    <ligand>
        <name>K(+)</name>
        <dbReference type="ChEBI" id="CHEBI:29103"/>
    </ligand>
</feature>
<evidence type="ECO:0000256" key="2">
    <source>
        <dbReference type="ARBA" id="ARBA00022694"/>
    </source>
</evidence>
<dbReference type="InterPro" id="IPR027266">
    <property type="entry name" value="TrmE/GcvT-like"/>
</dbReference>
<keyword evidence="7" id="KW-0460">Magnesium</keyword>
<comment type="caution">
    <text evidence="9">The sequence shown here is derived from an EMBL/GenBank/DDBJ whole genome shotgun (WGS) entry which is preliminary data.</text>
</comment>
<dbReference type="InterPro" id="IPR018948">
    <property type="entry name" value="GTP-bd_TrmE_N"/>
</dbReference>
<feature type="binding site" evidence="7">
    <location>
        <position position="247"/>
    </location>
    <ligand>
        <name>K(+)</name>
        <dbReference type="ChEBI" id="CHEBI:29103"/>
    </ligand>
</feature>
<dbReference type="FunFam" id="3.30.1360.120:FF:000007">
    <property type="entry name" value="tRNA modification GTPase GTPBP3, mitochondrial"/>
    <property type="match status" value="1"/>
</dbReference>
<dbReference type="InterPro" id="IPR005225">
    <property type="entry name" value="Small_GTP-bd"/>
</dbReference>
<feature type="binding site" evidence="7">
    <location>
        <position position="77"/>
    </location>
    <ligand>
        <name>(6S)-5-formyl-5,6,7,8-tetrahydrofolate</name>
        <dbReference type="ChEBI" id="CHEBI:57457"/>
    </ligand>
</feature>
<keyword evidence="5 7" id="KW-0630">Potassium</keyword>
<dbReference type="GO" id="GO:0005737">
    <property type="term" value="C:cytoplasm"/>
    <property type="evidence" value="ECO:0007669"/>
    <property type="project" value="UniProtKB-SubCell"/>
</dbReference>
<dbReference type="InterPro" id="IPR027368">
    <property type="entry name" value="MnmE_dom2"/>
</dbReference>
<keyword evidence="3 7" id="KW-0547">Nucleotide-binding</keyword>
<dbReference type="GO" id="GO:0030488">
    <property type="term" value="P:tRNA methylation"/>
    <property type="evidence" value="ECO:0007669"/>
    <property type="project" value="TreeGrafter"/>
</dbReference>
<proteinExistence type="inferred from homology"/>
<dbReference type="PANTHER" id="PTHR42714:SF2">
    <property type="entry name" value="TRNA MODIFICATION GTPASE GTPBP3, MITOCHONDRIAL"/>
    <property type="match status" value="1"/>
</dbReference>
<keyword evidence="2 7" id="KW-0819">tRNA processing</keyword>
<evidence type="ECO:0000256" key="4">
    <source>
        <dbReference type="ARBA" id="ARBA00022801"/>
    </source>
</evidence>
<feature type="binding site" evidence="7">
    <location>
        <begin position="267"/>
        <end position="270"/>
    </location>
    <ligand>
        <name>GTP</name>
        <dbReference type="ChEBI" id="CHEBI:37565"/>
    </ligand>
</feature>
<dbReference type="NCBIfam" id="TIGR00231">
    <property type="entry name" value="small_GTP"/>
    <property type="match status" value="1"/>
</dbReference>
<dbReference type="Gene3D" id="3.40.50.300">
    <property type="entry name" value="P-loop containing nucleotide triphosphate hydrolases"/>
    <property type="match status" value="1"/>
</dbReference>
<feature type="domain" description="TrmE-type G" evidence="8">
    <location>
        <begin position="213"/>
        <end position="352"/>
    </location>
</feature>
<keyword evidence="7" id="KW-0963">Cytoplasm</keyword>
<dbReference type="InterPro" id="IPR027417">
    <property type="entry name" value="P-loop_NTPase"/>
</dbReference>
<dbReference type="InterPro" id="IPR025867">
    <property type="entry name" value="MnmE_helical"/>
</dbReference>
<evidence type="ECO:0000256" key="3">
    <source>
        <dbReference type="ARBA" id="ARBA00022741"/>
    </source>
</evidence>
<dbReference type="CDD" id="cd14858">
    <property type="entry name" value="TrmE_N"/>
    <property type="match status" value="1"/>
</dbReference>
<evidence type="ECO:0000259" key="8">
    <source>
        <dbReference type="PROSITE" id="PS51709"/>
    </source>
</evidence>
<dbReference type="CDD" id="cd04164">
    <property type="entry name" value="trmE"/>
    <property type="match status" value="1"/>
</dbReference>
<keyword evidence="4 7" id="KW-0378">Hydrolase</keyword>
<keyword evidence="10" id="KW-1185">Reference proteome</keyword>
<evidence type="ECO:0000313" key="10">
    <source>
        <dbReference type="Proteomes" id="UP000218366"/>
    </source>
</evidence>
<feature type="binding site" evidence="7">
    <location>
        <position position="244"/>
    </location>
    <ligand>
        <name>K(+)</name>
        <dbReference type="ChEBI" id="CHEBI:29103"/>
    </ligand>
</feature>
<evidence type="ECO:0000256" key="6">
    <source>
        <dbReference type="ARBA" id="ARBA00023134"/>
    </source>
</evidence>
<gene>
    <name evidence="7" type="primary">mnmE</name>
    <name evidence="7" type="synonym">trmE</name>
    <name evidence="9" type="ORF">COC42_09645</name>
</gene>
<dbReference type="Gene3D" id="1.20.120.430">
    <property type="entry name" value="tRNA modification GTPase MnmE domain 2"/>
    <property type="match status" value="1"/>
</dbReference>
<comment type="cofactor">
    <cofactor evidence="7">
        <name>K(+)</name>
        <dbReference type="ChEBI" id="CHEBI:29103"/>
    </cofactor>
    <text evidence="7">Binds 1 potassium ion per subunit.</text>
</comment>
<comment type="subunit">
    <text evidence="7">Homodimer. Heterotetramer of two MnmE and two MnmG subunits.</text>
</comment>
<feature type="binding site" evidence="7">
    <location>
        <begin position="242"/>
        <end position="248"/>
    </location>
    <ligand>
        <name>GTP</name>
        <dbReference type="ChEBI" id="CHEBI:37565"/>
    </ligand>
</feature>
<reference evidence="9 10" key="1">
    <citation type="submission" date="2017-09" db="EMBL/GenBank/DDBJ databases">
        <title>Sphingomonas spermidinifaciens 9NM-10, whole genome shotgun sequence.</title>
        <authorList>
            <person name="Feng G."/>
            <person name="Zhu H."/>
        </authorList>
    </citation>
    <scope>NUCLEOTIDE SEQUENCE [LARGE SCALE GENOMIC DNA]</scope>
    <source>
        <strain evidence="9 10">9NM-10</strain>
    </source>
</reference>
<feature type="binding site" evidence="7">
    <location>
        <position position="242"/>
    </location>
    <ligand>
        <name>K(+)</name>
        <dbReference type="ChEBI" id="CHEBI:29103"/>
    </ligand>
</feature>
<sequence length="425" mass="44567">MADTIVALSSGPPPAAIGVIRLSGPQAFAAASAVAGPLPEPRRAAVRRLRHRGLVLDQALVLVFPAPGSATGEDLVEFHVHGGLAVVEAVERALLAQPGVTAAAPGAFTRRALENGKLDLAQVEALGDLLAAQTDAQHRAAVAGTEGLLRRTIDDFTAELLGVAASVEVALDFADEEDAEAASDTELRDRLERLRKRMQARLEQPLVEALHRGFRVVLAGSPNRGKSTLLNALAGREMAIVSPVAGTTRDRIEVSVAHEGVPFVLTDTAGLRTASDDPIEAIGIDRAREAIERADVILWLEDELPLPRPDAVRVASHADVVDRVAPADAIAVSGVTGAGLAELWAAIHRAVASKLPPEDGSALNRRQHRELATAADEIAAAAQAGDLLLVAEHLRQARSALDRVTGAAGVEAMLDQLFGRFCIGK</sequence>
<organism evidence="9 10">
    <name type="scientific">Sphingomonas spermidinifaciens</name>
    <dbReference type="NCBI Taxonomy" id="1141889"/>
    <lineage>
        <taxon>Bacteria</taxon>
        <taxon>Pseudomonadati</taxon>
        <taxon>Pseudomonadota</taxon>
        <taxon>Alphaproteobacteria</taxon>
        <taxon>Sphingomonadales</taxon>
        <taxon>Sphingomonadaceae</taxon>
        <taxon>Sphingomonas</taxon>
    </lineage>
</organism>
<dbReference type="PANTHER" id="PTHR42714">
    <property type="entry name" value="TRNA MODIFICATION GTPASE GTPBP3"/>
    <property type="match status" value="1"/>
</dbReference>
<dbReference type="EMBL" id="NWMW01000001">
    <property type="protein sequence ID" value="PCD04501.1"/>
    <property type="molecule type" value="Genomic_DNA"/>
</dbReference>
<evidence type="ECO:0000256" key="7">
    <source>
        <dbReference type="HAMAP-Rule" id="MF_00379"/>
    </source>
</evidence>
<dbReference type="InterPro" id="IPR004520">
    <property type="entry name" value="GTPase_MnmE"/>
</dbReference>
<dbReference type="PROSITE" id="PS51709">
    <property type="entry name" value="G_TRME"/>
    <property type="match status" value="1"/>
</dbReference>
<dbReference type="Proteomes" id="UP000218366">
    <property type="component" value="Unassembled WGS sequence"/>
</dbReference>
<dbReference type="GO" id="GO:0046872">
    <property type="term" value="F:metal ion binding"/>
    <property type="evidence" value="ECO:0007669"/>
    <property type="project" value="UniProtKB-KW"/>
</dbReference>
<feature type="binding site" evidence="7">
    <location>
        <position position="227"/>
    </location>
    <ligand>
        <name>Mg(2+)</name>
        <dbReference type="ChEBI" id="CHEBI:18420"/>
    </ligand>
</feature>
<dbReference type="EC" id="3.6.-.-" evidence="7"/>
<accession>A0A2A4B7R1</accession>
<comment type="function">
    <text evidence="7">Exhibits a very high intrinsic GTPase hydrolysis rate. Involved in the addition of a carboxymethylaminomethyl (cmnm) group at the wobble position (U34) of certain tRNAs, forming tRNA-cmnm(5)s(2)U34.</text>
</comment>
<comment type="caution">
    <text evidence="7">Lacks conserved residue(s) required for the propagation of feature annotation.</text>
</comment>
<name>A0A2A4B7R1_9SPHN</name>
<dbReference type="RefSeq" id="WP_096342895.1">
    <property type="nucleotide sequence ID" value="NZ_NWMW01000001.1"/>
</dbReference>
<dbReference type="NCBIfam" id="NF003661">
    <property type="entry name" value="PRK05291.1-3"/>
    <property type="match status" value="1"/>
</dbReference>
<evidence type="ECO:0000256" key="1">
    <source>
        <dbReference type="ARBA" id="ARBA00011043"/>
    </source>
</evidence>